<dbReference type="AlphaFoldDB" id="A0A9W6B888"/>
<dbReference type="EMBL" id="BRVP01000023">
    <property type="protein sequence ID" value="GLB53747.1"/>
    <property type="molecule type" value="Genomic_DNA"/>
</dbReference>
<organism evidence="1 2">
    <name type="scientific">Neptunitalea chrysea</name>
    <dbReference type="NCBI Taxonomy" id="1647581"/>
    <lineage>
        <taxon>Bacteria</taxon>
        <taxon>Pseudomonadati</taxon>
        <taxon>Bacteroidota</taxon>
        <taxon>Flavobacteriia</taxon>
        <taxon>Flavobacteriales</taxon>
        <taxon>Flavobacteriaceae</taxon>
        <taxon>Neptunitalea</taxon>
    </lineage>
</organism>
<comment type="caution">
    <text evidence="1">The sequence shown here is derived from an EMBL/GenBank/DDBJ whole genome shotgun (WGS) entry which is preliminary data.</text>
</comment>
<evidence type="ECO:0008006" key="3">
    <source>
        <dbReference type="Google" id="ProtNLM"/>
    </source>
</evidence>
<proteinExistence type="predicted"/>
<sequence>MNLQEQLEQVTAARVSRYNNALYILKHPELFEELSILCFSSDKKMATKASWVFEFVCKEKIALLEPYCDYYIEHLPRVTHDSIKRPLSRILLVLLEKLKKDNSITKYLNKSQEQQIIEMSFDWLIGDEKVAIKCYCMRILFLLGKNYDWVHPELKLILEQNIAAHSPAYKAAAKDILKKMHL</sequence>
<accession>A0A9W6B888</accession>
<evidence type="ECO:0000313" key="1">
    <source>
        <dbReference type="EMBL" id="GLB53747.1"/>
    </source>
</evidence>
<evidence type="ECO:0000313" key="2">
    <source>
        <dbReference type="Proteomes" id="UP001143545"/>
    </source>
</evidence>
<keyword evidence="2" id="KW-1185">Reference proteome</keyword>
<name>A0A9W6B888_9FLAO</name>
<dbReference type="RefSeq" id="WP_281755932.1">
    <property type="nucleotide sequence ID" value="NZ_BRVP01000023.1"/>
</dbReference>
<reference evidence="1" key="1">
    <citation type="submission" date="2022-07" db="EMBL/GenBank/DDBJ databases">
        <title>Taxonomy of Novel Oxalotrophic and Methylotrophic Bacteria.</title>
        <authorList>
            <person name="Sahin N."/>
            <person name="Tani A."/>
        </authorList>
    </citation>
    <scope>NUCLEOTIDE SEQUENCE</scope>
    <source>
        <strain evidence="1">AM327</strain>
    </source>
</reference>
<gene>
    <name evidence="1" type="ORF">NBRC110019_27880</name>
</gene>
<dbReference type="Proteomes" id="UP001143545">
    <property type="component" value="Unassembled WGS sequence"/>
</dbReference>
<protein>
    <recommendedName>
        <fullName evidence="3">Adenylosuccinate lyase</fullName>
    </recommendedName>
</protein>